<gene>
    <name evidence="2" type="ORF">GE061_007124</name>
</gene>
<dbReference type="Proteomes" id="UP000466442">
    <property type="component" value="Unassembled WGS sequence"/>
</dbReference>
<dbReference type="AlphaFoldDB" id="A0A8S9WSB7"/>
<evidence type="ECO:0000256" key="1">
    <source>
        <dbReference type="SAM" id="MobiDB-lite"/>
    </source>
</evidence>
<protein>
    <submittedName>
        <fullName evidence="2">Uncharacterized protein</fullName>
    </submittedName>
</protein>
<dbReference type="OrthoDB" id="430476at2759"/>
<accession>A0A8S9WSB7</accession>
<evidence type="ECO:0000313" key="2">
    <source>
        <dbReference type="EMBL" id="KAF6199099.1"/>
    </source>
</evidence>
<name>A0A8S9WSB7_APOLU</name>
<evidence type="ECO:0000313" key="3">
    <source>
        <dbReference type="Proteomes" id="UP000466442"/>
    </source>
</evidence>
<dbReference type="EMBL" id="WIXP02000015">
    <property type="protein sequence ID" value="KAF6199099.1"/>
    <property type="molecule type" value="Genomic_DNA"/>
</dbReference>
<keyword evidence="3" id="KW-1185">Reference proteome</keyword>
<sequence>MESEDNRMKINRLQGSSDWASWKFKKQIILEDDFISGEHPKPQRTPLVEEIDAETHIRFRGELKVRKLKDAECKKALDRFDRSQCRSDVIYWNFYHDLMQNEKGWSSWSARGEPKASLTTSTERRDQP</sequence>
<comment type="caution">
    <text evidence="2">The sequence shown here is derived from an EMBL/GenBank/DDBJ whole genome shotgun (WGS) entry which is preliminary data.</text>
</comment>
<organism evidence="2 3">
    <name type="scientific">Apolygus lucorum</name>
    <name type="common">Small green plant bug</name>
    <name type="synonym">Lygocoris lucorum</name>
    <dbReference type="NCBI Taxonomy" id="248454"/>
    <lineage>
        <taxon>Eukaryota</taxon>
        <taxon>Metazoa</taxon>
        <taxon>Ecdysozoa</taxon>
        <taxon>Arthropoda</taxon>
        <taxon>Hexapoda</taxon>
        <taxon>Insecta</taxon>
        <taxon>Pterygota</taxon>
        <taxon>Neoptera</taxon>
        <taxon>Paraneoptera</taxon>
        <taxon>Hemiptera</taxon>
        <taxon>Heteroptera</taxon>
        <taxon>Panheteroptera</taxon>
        <taxon>Cimicomorpha</taxon>
        <taxon>Miridae</taxon>
        <taxon>Mirini</taxon>
        <taxon>Apolygus</taxon>
    </lineage>
</organism>
<feature type="region of interest" description="Disordered" evidence="1">
    <location>
        <begin position="106"/>
        <end position="128"/>
    </location>
</feature>
<proteinExistence type="predicted"/>
<reference evidence="2" key="1">
    <citation type="journal article" date="2021" name="Mol. Ecol. Resour.">
        <title>Apolygus lucorum genome provides insights into omnivorousness and mesophyll feeding.</title>
        <authorList>
            <person name="Liu Y."/>
            <person name="Liu H."/>
            <person name="Wang H."/>
            <person name="Huang T."/>
            <person name="Liu B."/>
            <person name="Yang B."/>
            <person name="Yin L."/>
            <person name="Li B."/>
            <person name="Zhang Y."/>
            <person name="Zhang S."/>
            <person name="Jiang F."/>
            <person name="Zhang X."/>
            <person name="Ren Y."/>
            <person name="Wang B."/>
            <person name="Wang S."/>
            <person name="Lu Y."/>
            <person name="Wu K."/>
            <person name="Fan W."/>
            <person name="Wang G."/>
        </authorList>
    </citation>
    <scope>NUCLEOTIDE SEQUENCE</scope>
    <source>
        <strain evidence="2">12Hb</strain>
    </source>
</reference>